<dbReference type="Proteomes" id="UP000011713">
    <property type="component" value="Unassembled WGS sequence"/>
</dbReference>
<dbReference type="VEuPathDB" id="FungiDB:HpaG808237"/>
<organism evidence="2 3">
    <name type="scientific">Hyaloperonospora arabidopsidis (strain Emoy2)</name>
    <name type="common">Downy mildew agent</name>
    <name type="synonym">Peronospora arabidopsidis</name>
    <dbReference type="NCBI Taxonomy" id="559515"/>
    <lineage>
        <taxon>Eukaryota</taxon>
        <taxon>Sar</taxon>
        <taxon>Stramenopiles</taxon>
        <taxon>Oomycota</taxon>
        <taxon>Peronosporomycetes</taxon>
        <taxon>Peronosporales</taxon>
        <taxon>Peronosporaceae</taxon>
        <taxon>Hyaloperonospora</taxon>
    </lineage>
</organism>
<reference evidence="2" key="2">
    <citation type="submission" date="2015-06" db="UniProtKB">
        <authorList>
            <consortium name="EnsemblProtists"/>
        </authorList>
    </citation>
    <scope>IDENTIFICATION</scope>
    <source>
        <strain evidence="2">Emoy2</strain>
    </source>
</reference>
<feature type="compositionally biased region" description="Low complexity" evidence="1">
    <location>
        <begin position="126"/>
        <end position="140"/>
    </location>
</feature>
<dbReference type="EnsemblProtists" id="HpaT808237">
    <property type="protein sequence ID" value="HpaP808237"/>
    <property type="gene ID" value="HpaG808237"/>
</dbReference>
<keyword evidence="3" id="KW-1185">Reference proteome</keyword>
<dbReference type="AlphaFoldDB" id="M4BP98"/>
<reference evidence="3" key="1">
    <citation type="journal article" date="2010" name="Science">
        <title>Signatures of adaptation to obligate biotrophy in the Hyaloperonospora arabidopsidis genome.</title>
        <authorList>
            <person name="Baxter L."/>
            <person name="Tripathy S."/>
            <person name="Ishaque N."/>
            <person name="Boot N."/>
            <person name="Cabral A."/>
            <person name="Kemen E."/>
            <person name="Thines M."/>
            <person name="Ah-Fong A."/>
            <person name="Anderson R."/>
            <person name="Badejoko W."/>
            <person name="Bittner-Eddy P."/>
            <person name="Boore J.L."/>
            <person name="Chibucos M.C."/>
            <person name="Coates M."/>
            <person name="Dehal P."/>
            <person name="Delehaunty K."/>
            <person name="Dong S."/>
            <person name="Downton P."/>
            <person name="Dumas B."/>
            <person name="Fabro G."/>
            <person name="Fronick C."/>
            <person name="Fuerstenberg S.I."/>
            <person name="Fulton L."/>
            <person name="Gaulin E."/>
            <person name="Govers F."/>
            <person name="Hughes L."/>
            <person name="Humphray S."/>
            <person name="Jiang R.H."/>
            <person name="Judelson H."/>
            <person name="Kamoun S."/>
            <person name="Kyung K."/>
            <person name="Meijer H."/>
            <person name="Minx P."/>
            <person name="Morris P."/>
            <person name="Nelson J."/>
            <person name="Phuntumart V."/>
            <person name="Qutob D."/>
            <person name="Rehmany A."/>
            <person name="Rougon-Cardoso A."/>
            <person name="Ryden P."/>
            <person name="Torto-Alalibo T."/>
            <person name="Studholme D."/>
            <person name="Wang Y."/>
            <person name="Win J."/>
            <person name="Wood J."/>
            <person name="Clifton S.W."/>
            <person name="Rogers J."/>
            <person name="Van den Ackerveken G."/>
            <person name="Jones J.D."/>
            <person name="McDowell J.M."/>
            <person name="Beynon J."/>
            <person name="Tyler B.M."/>
        </authorList>
    </citation>
    <scope>NUCLEOTIDE SEQUENCE [LARGE SCALE GENOMIC DNA]</scope>
    <source>
        <strain evidence="3">Emoy2</strain>
    </source>
</reference>
<accession>M4BP98</accession>
<evidence type="ECO:0000256" key="1">
    <source>
        <dbReference type="SAM" id="MobiDB-lite"/>
    </source>
</evidence>
<proteinExistence type="predicted"/>
<dbReference type="EMBL" id="JH598500">
    <property type="status" value="NOT_ANNOTATED_CDS"/>
    <property type="molecule type" value="Genomic_DNA"/>
</dbReference>
<evidence type="ECO:0000313" key="3">
    <source>
        <dbReference type="Proteomes" id="UP000011713"/>
    </source>
</evidence>
<sequence>MMIGFNRMVDGISDLTGEIRAGVSLTRDRLIRHHSEKATKAPTTQLEHEYLLIRSADCDHVNYTVYGGQSVYLEGRRRRLQARSEDELRFLPSGNGIDFRRSAPGFGNAKLARILSPEELRLITTRRSGRSSLRVSGTGSAAPAARTKRS</sequence>
<dbReference type="HOGENOM" id="CLU_1744032_0_0_1"/>
<name>M4BP98_HYAAE</name>
<evidence type="ECO:0000313" key="2">
    <source>
        <dbReference type="EnsemblProtists" id="HpaP808237"/>
    </source>
</evidence>
<feature type="region of interest" description="Disordered" evidence="1">
    <location>
        <begin position="126"/>
        <end position="150"/>
    </location>
</feature>
<dbReference type="InParanoid" id="M4BP98"/>
<protein>
    <submittedName>
        <fullName evidence="2">Uncharacterized protein</fullName>
    </submittedName>
</protein>